<keyword evidence="4" id="KW-1185">Reference proteome</keyword>
<dbReference type="AlphaFoldDB" id="A0A225DKL6"/>
<dbReference type="PANTHER" id="PTHR43283">
    <property type="entry name" value="BETA-LACTAMASE-RELATED"/>
    <property type="match status" value="1"/>
</dbReference>
<gene>
    <name evidence="3" type="ORF">FRUB_06210</name>
</gene>
<evidence type="ECO:0000313" key="4">
    <source>
        <dbReference type="Proteomes" id="UP000214646"/>
    </source>
</evidence>
<reference evidence="4" key="1">
    <citation type="submission" date="2017-06" db="EMBL/GenBank/DDBJ databases">
        <title>Genome analysis of Fimbriiglobus ruber SP5, the first member of the order Planctomycetales with confirmed chitinolytic capability.</title>
        <authorList>
            <person name="Ravin N.V."/>
            <person name="Rakitin A.L."/>
            <person name="Ivanova A.A."/>
            <person name="Beletsky A.V."/>
            <person name="Kulichevskaya I.S."/>
            <person name="Mardanov A.V."/>
            <person name="Dedysh S.N."/>
        </authorList>
    </citation>
    <scope>NUCLEOTIDE SEQUENCE [LARGE SCALE GENOMIC DNA]</scope>
    <source>
        <strain evidence="4">SP5</strain>
    </source>
</reference>
<accession>A0A225DKL6</accession>
<keyword evidence="3" id="KW-0378">Hydrolase</keyword>
<feature type="region of interest" description="Disordered" evidence="1">
    <location>
        <begin position="183"/>
        <end position="206"/>
    </location>
</feature>
<dbReference type="GO" id="GO:0016787">
    <property type="term" value="F:hydrolase activity"/>
    <property type="evidence" value="ECO:0007669"/>
    <property type="project" value="UniProtKB-KW"/>
</dbReference>
<dbReference type="SUPFAM" id="SSF56601">
    <property type="entry name" value="beta-lactamase/transpeptidase-like"/>
    <property type="match status" value="1"/>
</dbReference>
<dbReference type="InterPro" id="IPR001466">
    <property type="entry name" value="Beta-lactam-related"/>
</dbReference>
<comment type="caution">
    <text evidence="3">The sequence shown here is derived from an EMBL/GenBank/DDBJ whole genome shotgun (WGS) entry which is preliminary data.</text>
</comment>
<dbReference type="Pfam" id="PF00144">
    <property type="entry name" value="Beta-lactamase"/>
    <property type="match status" value="1"/>
</dbReference>
<proteinExistence type="predicted"/>
<dbReference type="Proteomes" id="UP000214646">
    <property type="component" value="Unassembled WGS sequence"/>
</dbReference>
<evidence type="ECO:0000313" key="3">
    <source>
        <dbReference type="EMBL" id="OWK39128.1"/>
    </source>
</evidence>
<feature type="domain" description="Beta-lactamase-related" evidence="2">
    <location>
        <begin position="103"/>
        <end position="391"/>
    </location>
</feature>
<name>A0A225DKL6_9BACT</name>
<organism evidence="3 4">
    <name type="scientific">Fimbriiglobus ruber</name>
    <dbReference type="NCBI Taxonomy" id="1908690"/>
    <lineage>
        <taxon>Bacteria</taxon>
        <taxon>Pseudomonadati</taxon>
        <taxon>Planctomycetota</taxon>
        <taxon>Planctomycetia</taxon>
        <taxon>Gemmatales</taxon>
        <taxon>Gemmataceae</taxon>
        <taxon>Fimbriiglobus</taxon>
    </lineage>
</organism>
<protein>
    <submittedName>
        <fullName evidence="3">Serine hydrolase</fullName>
    </submittedName>
</protein>
<evidence type="ECO:0000259" key="2">
    <source>
        <dbReference type="Pfam" id="PF00144"/>
    </source>
</evidence>
<feature type="compositionally biased region" description="Polar residues" evidence="1">
    <location>
        <begin position="184"/>
        <end position="195"/>
    </location>
</feature>
<dbReference type="EMBL" id="NIDE01000011">
    <property type="protein sequence ID" value="OWK39128.1"/>
    <property type="molecule type" value="Genomic_DNA"/>
</dbReference>
<dbReference type="Gene3D" id="3.40.710.10">
    <property type="entry name" value="DD-peptidase/beta-lactamase superfamily"/>
    <property type="match status" value="1"/>
</dbReference>
<dbReference type="InterPro" id="IPR012338">
    <property type="entry name" value="Beta-lactam/transpept-like"/>
</dbReference>
<dbReference type="InterPro" id="IPR050789">
    <property type="entry name" value="Diverse_Enzym_Activities"/>
</dbReference>
<dbReference type="PANTHER" id="PTHR43283:SF7">
    <property type="entry name" value="BETA-LACTAMASE-RELATED DOMAIN-CONTAINING PROTEIN"/>
    <property type="match status" value="1"/>
</dbReference>
<sequence>MSAVFDQTGKPIAQAEKYGTVAVAEVDLNRPYYGPYNLGDFQSMIPRHRPVSVGEAERAASTREVRSERVVKSEPFAWKTATPESQGMSKPKLDALKDDLAKRKTRAFLVIRNDRLVYEWYAEGQGPDTKQGTASLAKAIVGGLSLGVALTDGKIALDDPASKYVPEWKDDAKKSRITVRHLGSHTSGLSDSSTPGVKATDQPGWKGEFWKQLPPPNDPLTLARDQAPVLFEPGTAIQYSNPAIGMMTYCVTAALKDGPIKDARTLLAERVMKPIGAKPSEWSVGYGKTYNVNNLPLIGTWGGGSFTPRTTARIGRLLLHNGDWDGTQLLSKEAVRQITGDAGLPGHCGMGFWTNADGRYPKLPRDTYYGAGAGDQLLIVIPSLNLIVVRNGETLGPEPKSPKDVFEAYHDLRTKVLFEPIVDAITAQPQQSHAAPYPPSDVITGIAWARKESIVRMAKGSDNWPLTWADDDHQYTAYGDGNGFEPFLPEKLGLGVARVEGSADQFAGFNIRAAAVENRGHGKDGKKASGMLMVDGVLYMWTRNAGNSQLAWSKDHGRTWEWADWSFTTSFGCPTFLNFGKNYAGARDEYVYVYSHDADSAYVAADRMVLARVPKAKIAERAAYEFLTGRDEKDQPRWSKTVTERCAVFTNPGKCYRSGITYDAGLKRYLWVQIIPGTEGKKVDTRFEGGFAIYDAPEPWGPWTTVYHTEKWDVGPGESASFPTKWMSADGRTLRLVFSGDDTFSVRTATLRATVSRP</sequence>
<evidence type="ECO:0000256" key="1">
    <source>
        <dbReference type="SAM" id="MobiDB-lite"/>
    </source>
</evidence>